<comment type="caution">
    <text evidence="3">The sequence shown here is derived from an EMBL/GenBank/DDBJ whole genome shotgun (WGS) entry which is preliminary data.</text>
</comment>
<name>A0A3D9XJ56_PARVE</name>
<sequence>MTRRKSGGAQPADLTPKQARFVENYLIDLNATRAAIKAGYARNNARKYAHQLMQMPHIEEAIAAAFAARSERTRIDADWVLQRLAEEADADLADILDDKGTIKPVKDWPTVWRKGLVAGIDVQEMVVEGVRVGQAVKLRLSDRIKRIELIGKHVNVQAFRDQVHQTGAITLNVLPEDAEL</sequence>
<evidence type="ECO:0000256" key="2">
    <source>
        <dbReference type="ARBA" id="ARBA00023219"/>
    </source>
</evidence>
<dbReference type="InterPro" id="IPR038713">
    <property type="entry name" value="Terminase_Gp1_N_sf"/>
</dbReference>
<dbReference type="InterPro" id="IPR005335">
    <property type="entry name" value="Terminase_ssu"/>
</dbReference>
<evidence type="ECO:0000313" key="3">
    <source>
        <dbReference type="EMBL" id="REF69638.1"/>
    </source>
</evidence>
<dbReference type="EMBL" id="QTUJ01000002">
    <property type="protein sequence ID" value="REF69638.1"/>
    <property type="molecule type" value="Genomic_DNA"/>
</dbReference>
<evidence type="ECO:0000256" key="1">
    <source>
        <dbReference type="ARBA" id="ARBA00022612"/>
    </source>
</evidence>
<dbReference type="InterPro" id="IPR052404">
    <property type="entry name" value="SPP1-like_terminase"/>
</dbReference>
<dbReference type="GO" id="GO:0051276">
    <property type="term" value="P:chromosome organization"/>
    <property type="evidence" value="ECO:0007669"/>
    <property type="project" value="InterPro"/>
</dbReference>
<gene>
    <name evidence="3" type="ORF">BDD41_2348</name>
</gene>
<dbReference type="Gene3D" id="1.10.10.1400">
    <property type="entry name" value="Terminase, small subunit, N-terminal DNA-binding domain, HTH motif"/>
    <property type="match status" value="1"/>
</dbReference>
<accession>A0A3D9XJ56</accession>
<dbReference type="PANTHER" id="PTHR41328:SF2">
    <property type="entry name" value="TERMINASE SMALL SUBUNIT"/>
    <property type="match status" value="1"/>
</dbReference>
<dbReference type="RefSeq" id="WP_116221881.1">
    <property type="nucleotide sequence ID" value="NZ_CP038197.1"/>
</dbReference>
<protein>
    <submittedName>
        <fullName evidence="3">Phage terminase small subunit</fullName>
    </submittedName>
</protein>
<reference evidence="3 4" key="1">
    <citation type="submission" date="2018-08" db="EMBL/GenBank/DDBJ databases">
        <title>Genomic Encyclopedia of Archaeal and Bacterial Type Strains, Phase II (KMG-II): from individual species to whole genera.</title>
        <authorList>
            <person name="Goeker M."/>
        </authorList>
    </citation>
    <scope>NUCLEOTIDE SEQUENCE [LARGE SCALE GENOMIC DNA]</scope>
    <source>
        <strain evidence="3 4">DSM 17099</strain>
    </source>
</reference>
<organism evidence="3 4">
    <name type="scientific">Paracoccus versutus</name>
    <name type="common">Thiobacillus versutus</name>
    <dbReference type="NCBI Taxonomy" id="34007"/>
    <lineage>
        <taxon>Bacteria</taxon>
        <taxon>Pseudomonadati</taxon>
        <taxon>Pseudomonadota</taxon>
        <taxon>Alphaproteobacteria</taxon>
        <taxon>Rhodobacterales</taxon>
        <taxon>Paracoccaceae</taxon>
        <taxon>Paracoccus</taxon>
    </lineage>
</organism>
<dbReference type="Pfam" id="PF03592">
    <property type="entry name" value="Terminase_2"/>
    <property type="match status" value="1"/>
</dbReference>
<dbReference type="PANTHER" id="PTHR41328">
    <property type="entry name" value="TERMINASE SMALL SUBUNIT-RELATED"/>
    <property type="match status" value="1"/>
</dbReference>
<proteinExistence type="predicted"/>
<dbReference type="AlphaFoldDB" id="A0A3D9XJ56"/>
<evidence type="ECO:0000313" key="4">
    <source>
        <dbReference type="Proteomes" id="UP000256941"/>
    </source>
</evidence>
<keyword evidence="1" id="KW-1188">Viral release from host cell</keyword>
<keyword evidence="2" id="KW-0231">Viral genome packaging</keyword>
<dbReference type="Proteomes" id="UP000256941">
    <property type="component" value="Unassembled WGS sequence"/>
</dbReference>